<protein>
    <submittedName>
        <fullName evidence="1">Uncharacterized protein</fullName>
    </submittedName>
</protein>
<comment type="caution">
    <text evidence="1">The sequence shown here is derived from an EMBL/GenBank/DDBJ whole genome shotgun (WGS) entry which is preliminary data.</text>
</comment>
<dbReference type="Proteomes" id="UP001470230">
    <property type="component" value="Unassembled WGS sequence"/>
</dbReference>
<evidence type="ECO:0000313" key="2">
    <source>
        <dbReference type="Proteomes" id="UP001470230"/>
    </source>
</evidence>
<gene>
    <name evidence="1" type="ORF">M9Y10_020624</name>
</gene>
<sequence>MPISGLRDDVIQLFEKLKNEKNRSQFMKYLMIDLYNDDEQHGDNECAYHKDNYNKRGKNYLFSVFTCSNNVETLGTCHFNCTEMNAS</sequence>
<evidence type="ECO:0000313" key="1">
    <source>
        <dbReference type="EMBL" id="KAK8845706.1"/>
    </source>
</evidence>
<dbReference type="EMBL" id="JAPFFF010000030">
    <property type="protein sequence ID" value="KAK8845706.1"/>
    <property type="molecule type" value="Genomic_DNA"/>
</dbReference>
<reference evidence="1 2" key="1">
    <citation type="submission" date="2024-04" db="EMBL/GenBank/DDBJ databases">
        <title>Tritrichomonas musculus Genome.</title>
        <authorList>
            <person name="Alves-Ferreira E."/>
            <person name="Grigg M."/>
            <person name="Lorenzi H."/>
            <person name="Galac M."/>
        </authorList>
    </citation>
    <scope>NUCLEOTIDE SEQUENCE [LARGE SCALE GENOMIC DNA]</scope>
    <source>
        <strain evidence="1 2">EAF2021</strain>
    </source>
</reference>
<accession>A0ABR2HE46</accession>
<name>A0ABR2HE46_9EUKA</name>
<organism evidence="1 2">
    <name type="scientific">Tritrichomonas musculus</name>
    <dbReference type="NCBI Taxonomy" id="1915356"/>
    <lineage>
        <taxon>Eukaryota</taxon>
        <taxon>Metamonada</taxon>
        <taxon>Parabasalia</taxon>
        <taxon>Tritrichomonadida</taxon>
        <taxon>Tritrichomonadidae</taxon>
        <taxon>Tritrichomonas</taxon>
    </lineage>
</organism>
<proteinExistence type="predicted"/>
<keyword evidence="2" id="KW-1185">Reference proteome</keyword>